<keyword evidence="2" id="KW-1185">Reference proteome</keyword>
<reference evidence="1 2" key="2">
    <citation type="journal article" date="2007" name="BMC Biol.">
        <title>A 100%-complete sequence reveals unusually simple genomic features in the hot-spring red alga Cyanidioschyzon merolae.</title>
        <authorList>
            <person name="Nozaki H."/>
            <person name="Takano H."/>
            <person name="Misumi O."/>
            <person name="Terasawa K."/>
            <person name="Matsuzaki M."/>
            <person name="Maruyama S."/>
            <person name="Nishida K."/>
            <person name="Yagisawa F."/>
            <person name="Yoshida Y."/>
            <person name="Fujiwara T."/>
            <person name="Takio S."/>
            <person name="Tamura K."/>
            <person name="Chung S.J."/>
            <person name="Nakamura S."/>
            <person name="Kuroiwa H."/>
            <person name="Tanaka K."/>
            <person name="Sato N."/>
            <person name="Kuroiwa T."/>
        </authorList>
    </citation>
    <scope>NUCLEOTIDE SEQUENCE [LARGE SCALE GENOMIC DNA]</scope>
    <source>
        <strain evidence="1 2">10D</strain>
    </source>
</reference>
<name>M1VFS3_CYAM1</name>
<dbReference type="InterPro" id="IPR006722">
    <property type="entry name" value="Sedlin"/>
</dbReference>
<dbReference type="GO" id="GO:0006888">
    <property type="term" value="P:endoplasmic reticulum to Golgi vesicle-mediated transport"/>
    <property type="evidence" value="ECO:0007669"/>
    <property type="project" value="InterPro"/>
</dbReference>
<dbReference type="AlphaFoldDB" id="M1VFS3"/>
<dbReference type="PANTHER" id="PTHR12403">
    <property type="entry name" value="TRAFFICKING PROTEIN PARTICLE COMPLEX SUBUNIT 2"/>
    <property type="match status" value="1"/>
</dbReference>
<organism evidence="1 2">
    <name type="scientific">Cyanidioschyzon merolae (strain NIES-3377 / 10D)</name>
    <name type="common">Unicellular red alga</name>
    <dbReference type="NCBI Taxonomy" id="280699"/>
    <lineage>
        <taxon>Eukaryota</taxon>
        <taxon>Rhodophyta</taxon>
        <taxon>Bangiophyceae</taxon>
        <taxon>Cyanidiales</taxon>
        <taxon>Cyanidiaceae</taxon>
        <taxon>Cyanidioschyzon</taxon>
    </lineage>
</organism>
<sequence length="166" mass="19213">MSERLYYFVIVGRDDRVLYDLLYPASLSELDWRTSSELSSPAERGDFEPHHFIPSIQVLLQFVAYSALDHIEEKYWLTSARSLKHIFRFRDWSASVQLTPNAATRFVLVHGASDDASRNVRAFLHAVYEAYVPHVVCNPFQEEDAPITSKRFHEVAKNLAKRYFSG</sequence>
<dbReference type="InterPro" id="IPR011012">
    <property type="entry name" value="Longin-like_dom_sf"/>
</dbReference>
<dbReference type="GO" id="GO:0005737">
    <property type="term" value="C:cytoplasm"/>
    <property type="evidence" value="ECO:0007669"/>
    <property type="project" value="GOC"/>
</dbReference>
<dbReference type="Gramene" id="CMF038CT">
    <property type="protein sequence ID" value="CMF038CT"/>
    <property type="gene ID" value="CMF038C"/>
</dbReference>
<dbReference type="OMA" id="RYMNQFI"/>
<dbReference type="Proteomes" id="UP000007014">
    <property type="component" value="Chromosome 6"/>
</dbReference>
<evidence type="ECO:0000313" key="2">
    <source>
        <dbReference type="Proteomes" id="UP000007014"/>
    </source>
</evidence>
<dbReference type="Gene3D" id="3.30.450.70">
    <property type="match status" value="1"/>
</dbReference>
<accession>M1VFS3</accession>
<dbReference type="Pfam" id="PF04628">
    <property type="entry name" value="Sedlin_N"/>
    <property type="match status" value="1"/>
</dbReference>
<dbReference type="CDD" id="cd14825">
    <property type="entry name" value="TRAPPC2_sedlin"/>
    <property type="match status" value="1"/>
</dbReference>
<evidence type="ECO:0000313" key="1">
    <source>
        <dbReference type="EMBL" id="BAM79423.1"/>
    </source>
</evidence>
<dbReference type="EMBL" id="AP006488">
    <property type="protein sequence ID" value="BAM79423.1"/>
    <property type="molecule type" value="Genomic_DNA"/>
</dbReference>
<dbReference type="GeneID" id="16993093"/>
<reference evidence="1 2" key="1">
    <citation type="journal article" date="2004" name="Nature">
        <title>Genome sequence of the ultrasmall unicellular red alga Cyanidioschyzon merolae 10D.</title>
        <authorList>
            <person name="Matsuzaki M."/>
            <person name="Misumi O."/>
            <person name="Shin-i T."/>
            <person name="Maruyama S."/>
            <person name="Takahara M."/>
            <person name="Miyagishima S."/>
            <person name="Mori T."/>
            <person name="Nishida K."/>
            <person name="Yagisawa F."/>
            <person name="Nishida K."/>
            <person name="Yoshida Y."/>
            <person name="Nishimura Y."/>
            <person name="Nakao S."/>
            <person name="Kobayashi T."/>
            <person name="Momoyama Y."/>
            <person name="Higashiyama T."/>
            <person name="Minoda A."/>
            <person name="Sano M."/>
            <person name="Nomoto H."/>
            <person name="Oishi K."/>
            <person name="Hayashi H."/>
            <person name="Ohta F."/>
            <person name="Nishizaka S."/>
            <person name="Haga S."/>
            <person name="Miura S."/>
            <person name="Morishita T."/>
            <person name="Kabeya Y."/>
            <person name="Terasawa K."/>
            <person name="Suzuki Y."/>
            <person name="Ishii Y."/>
            <person name="Asakawa S."/>
            <person name="Takano H."/>
            <person name="Ohta N."/>
            <person name="Kuroiwa H."/>
            <person name="Tanaka K."/>
            <person name="Shimizu N."/>
            <person name="Sugano S."/>
            <person name="Sato N."/>
            <person name="Nozaki H."/>
            <person name="Ogasawara N."/>
            <person name="Kohara Y."/>
            <person name="Kuroiwa T."/>
        </authorList>
    </citation>
    <scope>NUCLEOTIDE SEQUENCE [LARGE SCALE GENOMIC DNA]</scope>
    <source>
        <strain evidence="1 2">10D</strain>
    </source>
</reference>
<proteinExistence type="predicted"/>
<dbReference type="OrthoDB" id="10252102at2759"/>
<protein>
    <submittedName>
        <fullName evidence="1">Similar to sedlin</fullName>
    </submittedName>
</protein>
<dbReference type="SUPFAM" id="SSF64356">
    <property type="entry name" value="SNARE-like"/>
    <property type="match status" value="1"/>
</dbReference>
<dbReference type="HOGENOM" id="CLU_085828_0_2_1"/>
<dbReference type="STRING" id="280699.M1VFS3"/>
<gene>
    <name evidence="1" type="ORF">CYME_CMF038C</name>
</gene>
<dbReference type="KEGG" id="cme:CYME_CMF038C"/>
<dbReference type="RefSeq" id="XP_005535709.1">
    <property type="nucleotide sequence ID" value="XM_005535652.1"/>
</dbReference>
<dbReference type="eggNOG" id="KOG3487">
    <property type="taxonomic scope" value="Eukaryota"/>
</dbReference>